<name>A0A0K0FMY3_STRVS</name>
<evidence type="ECO:0000256" key="1">
    <source>
        <dbReference type="SAM" id="SignalP"/>
    </source>
</evidence>
<dbReference type="Gene3D" id="3.10.100.10">
    <property type="entry name" value="Mannose-Binding Protein A, subunit A"/>
    <property type="match status" value="1"/>
</dbReference>
<dbReference type="PROSITE" id="PS50041">
    <property type="entry name" value="C_TYPE_LECTIN_2"/>
    <property type="match status" value="1"/>
</dbReference>
<evidence type="ECO:0000259" key="2">
    <source>
        <dbReference type="PROSITE" id="PS50041"/>
    </source>
</evidence>
<dbReference type="InterPro" id="IPR016187">
    <property type="entry name" value="CTDL_fold"/>
</dbReference>
<feature type="domain" description="C-type lectin" evidence="2">
    <location>
        <begin position="167"/>
        <end position="280"/>
    </location>
</feature>
<dbReference type="Pfam" id="PF00059">
    <property type="entry name" value="Lectin_C"/>
    <property type="match status" value="1"/>
</dbReference>
<dbReference type="InterPro" id="IPR016186">
    <property type="entry name" value="C-type_lectin-like/link_sf"/>
</dbReference>
<evidence type="ECO:0000313" key="3">
    <source>
        <dbReference type="Proteomes" id="UP000035680"/>
    </source>
</evidence>
<accession>A0A0K0FMY3</accession>
<evidence type="ECO:0000313" key="4">
    <source>
        <dbReference type="WBParaSite" id="SVE_1036200.1"/>
    </source>
</evidence>
<sequence length="283" mass="32547">MNFYLLIFLLFFQEISSTPCPQTPGFLLAPNDKCFKIYHGKHGYNKVLESCSQHGGILSGFVTDIETHGFNIIMKKHFRKIKEKYVDRGFTCHNKYDPCTMNSNHSETVTNKIEFLTDNFPCRGVMDIKKRTFHCVNMNYKKNIIYACQKNSPYIKKCSNLDFEKYTDGNCYRIIGDFAVSKITAKTICNDASGTLPIVSNYFESHVIDELMKKIQHPAWLDFSCETSDANSCKWSTGEKMQVNHIGHFNLRDNNLCGYIGEVNSWSVDHCDTEKRVICQIKG</sequence>
<proteinExistence type="predicted"/>
<organism evidence="3 4">
    <name type="scientific">Strongyloides venezuelensis</name>
    <name type="common">Threadworm</name>
    <dbReference type="NCBI Taxonomy" id="75913"/>
    <lineage>
        <taxon>Eukaryota</taxon>
        <taxon>Metazoa</taxon>
        <taxon>Ecdysozoa</taxon>
        <taxon>Nematoda</taxon>
        <taxon>Chromadorea</taxon>
        <taxon>Rhabditida</taxon>
        <taxon>Tylenchina</taxon>
        <taxon>Panagrolaimomorpha</taxon>
        <taxon>Strongyloidoidea</taxon>
        <taxon>Strongyloididae</taxon>
        <taxon>Strongyloides</taxon>
    </lineage>
</organism>
<dbReference type="SUPFAM" id="SSF56436">
    <property type="entry name" value="C-type lectin-like"/>
    <property type="match status" value="2"/>
</dbReference>
<reference evidence="4" key="2">
    <citation type="submission" date="2015-08" db="UniProtKB">
        <authorList>
            <consortium name="WormBaseParasite"/>
        </authorList>
    </citation>
    <scope>IDENTIFICATION</scope>
</reference>
<dbReference type="SMART" id="SM00034">
    <property type="entry name" value="CLECT"/>
    <property type="match status" value="1"/>
</dbReference>
<dbReference type="AlphaFoldDB" id="A0A0K0FMY3"/>
<dbReference type="InterPro" id="IPR001304">
    <property type="entry name" value="C-type_lectin-like"/>
</dbReference>
<dbReference type="CDD" id="cd00037">
    <property type="entry name" value="CLECT"/>
    <property type="match status" value="1"/>
</dbReference>
<dbReference type="Proteomes" id="UP000035680">
    <property type="component" value="Unassembled WGS sequence"/>
</dbReference>
<keyword evidence="1" id="KW-0732">Signal</keyword>
<feature type="chain" id="PRO_5005329893" evidence="1">
    <location>
        <begin position="18"/>
        <end position="283"/>
    </location>
</feature>
<keyword evidence="3" id="KW-1185">Reference proteome</keyword>
<protein>
    <submittedName>
        <fullName evidence="4">C-type lectin domain-containing protein</fullName>
    </submittedName>
</protein>
<feature type="signal peptide" evidence="1">
    <location>
        <begin position="1"/>
        <end position="17"/>
    </location>
</feature>
<dbReference type="WBParaSite" id="SVE_1036200.1">
    <property type="protein sequence ID" value="SVE_1036200.1"/>
    <property type="gene ID" value="SVE_1036200"/>
</dbReference>
<dbReference type="STRING" id="75913.A0A0K0FMY3"/>
<reference evidence="3" key="1">
    <citation type="submission" date="2014-07" db="EMBL/GenBank/DDBJ databases">
        <authorList>
            <person name="Martin A.A"/>
            <person name="De Silva N."/>
        </authorList>
    </citation>
    <scope>NUCLEOTIDE SEQUENCE</scope>
</reference>